<dbReference type="Gene3D" id="3.40.630.30">
    <property type="match status" value="1"/>
</dbReference>
<organism evidence="2 3">
    <name type="scientific">Pendulispora brunnea</name>
    <dbReference type="NCBI Taxonomy" id="2905690"/>
    <lineage>
        <taxon>Bacteria</taxon>
        <taxon>Pseudomonadati</taxon>
        <taxon>Myxococcota</taxon>
        <taxon>Myxococcia</taxon>
        <taxon>Myxococcales</taxon>
        <taxon>Sorangiineae</taxon>
        <taxon>Pendulisporaceae</taxon>
        <taxon>Pendulispora</taxon>
    </lineage>
</organism>
<dbReference type="InterPro" id="IPR000182">
    <property type="entry name" value="GNAT_dom"/>
</dbReference>
<accession>A0ABZ2K534</accession>
<protein>
    <submittedName>
        <fullName evidence="2">GNAT family N-acetyltransferase</fullName>
        <ecNumber evidence="2">2.3.1.-</ecNumber>
    </submittedName>
</protein>
<dbReference type="GO" id="GO:0016746">
    <property type="term" value="F:acyltransferase activity"/>
    <property type="evidence" value="ECO:0007669"/>
    <property type="project" value="UniProtKB-KW"/>
</dbReference>
<evidence type="ECO:0000313" key="3">
    <source>
        <dbReference type="Proteomes" id="UP001379533"/>
    </source>
</evidence>
<dbReference type="PROSITE" id="PS51186">
    <property type="entry name" value="GNAT"/>
    <property type="match status" value="1"/>
</dbReference>
<dbReference type="Pfam" id="PF00583">
    <property type="entry name" value="Acetyltransf_1"/>
    <property type="match status" value="1"/>
</dbReference>
<dbReference type="EMBL" id="CP089982">
    <property type="protein sequence ID" value="WXA92240.1"/>
    <property type="molecule type" value="Genomic_DNA"/>
</dbReference>
<evidence type="ECO:0000313" key="2">
    <source>
        <dbReference type="EMBL" id="WXA92240.1"/>
    </source>
</evidence>
<keyword evidence="2" id="KW-0808">Transferase</keyword>
<feature type="domain" description="N-acetyltransferase" evidence="1">
    <location>
        <begin position="20"/>
        <end position="182"/>
    </location>
</feature>
<keyword evidence="3" id="KW-1185">Reference proteome</keyword>
<dbReference type="RefSeq" id="WP_394842857.1">
    <property type="nucleotide sequence ID" value="NZ_CP089982.1"/>
</dbReference>
<dbReference type="SUPFAM" id="SSF55729">
    <property type="entry name" value="Acyl-CoA N-acyltransferases (Nat)"/>
    <property type="match status" value="1"/>
</dbReference>
<sequence length="188" mass="20548">MTRPLNDSTALRPEDARPSVTMRRLEAGDLEDIAALCDEAAIAGASPEGPAPMDRGYLRSRLFGGEAKFEAYGLYEGGRLIAWGALAPHTYRPVYNVCAEISLVVATSRRRRGLGRRLAAHLLERAHAHRLHTVLVVLPSEPTHPMAWAVRLGFVSVGGLSGALQTGDDEWCDIVLMQKYLAYEEPGQ</sequence>
<dbReference type="Proteomes" id="UP001379533">
    <property type="component" value="Chromosome"/>
</dbReference>
<name>A0ABZ2K534_9BACT</name>
<keyword evidence="2" id="KW-0012">Acyltransferase</keyword>
<proteinExistence type="predicted"/>
<evidence type="ECO:0000259" key="1">
    <source>
        <dbReference type="PROSITE" id="PS51186"/>
    </source>
</evidence>
<dbReference type="EC" id="2.3.1.-" evidence="2"/>
<gene>
    <name evidence="2" type="ORF">LZC95_38015</name>
</gene>
<reference evidence="2 3" key="1">
    <citation type="submission" date="2021-12" db="EMBL/GenBank/DDBJ databases">
        <title>Discovery of the Pendulisporaceae a myxobacterial family with distinct sporulation behavior and unique specialized metabolism.</title>
        <authorList>
            <person name="Garcia R."/>
            <person name="Popoff A."/>
            <person name="Bader C.D."/>
            <person name="Loehr J."/>
            <person name="Walesch S."/>
            <person name="Walt C."/>
            <person name="Boldt J."/>
            <person name="Bunk B."/>
            <person name="Haeckl F.J.F.P.J."/>
            <person name="Gunesch A.P."/>
            <person name="Birkelbach J."/>
            <person name="Nuebel U."/>
            <person name="Pietschmann T."/>
            <person name="Bach T."/>
            <person name="Mueller R."/>
        </authorList>
    </citation>
    <scope>NUCLEOTIDE SEQUENCE [LARGE SCALE GENOMIC DNA]</scope>
    <source>
        <strain evidence="2 3">MSr12523</strain>
    </source>
</reference>
<dbReference type="InterPro" id="IPR016181">
    <property type="entry name" value="Acyl_CoA_acyltransferase"/>
</dbReference>